<evidence type="ECO:0000313" key="8">
    <source>
        <dbReference type="Proteomes" id="UP001501074"/>
    </source>
</evidence>
<proteinExistence type="inferred from homology"/>
<dbReference type="SUPFAM" id="SSF51905">
    <property type="entry name" value="FAD/NAD(P)-binding domain"/>
    <property type="match status" value="2"/>
</dbReference>
<dbReference type="InterPro" id="IPR050346">
    <property type="entry name" value="FMO-like"/>
</dbReference>
<protein>
    <submittedName>
        <fullName evidence="7">NAD(P)/FAD-dependent oxidoreductase</fullName>
    </submittedName>
</protein>
<sequence>MKVAIVGAGYAGLGTARMLMRCGFEVTVYDRAPDVGGVWSRTRRYPGLRTQNDKRTYAFSELPMPEHYPEWPDGEQVQRYLESYVEHFGLGSSLRLGTEVVTAELTDGPGWSLTLRPAGAGESTQEGFDHLVVANGVFSRPAVPVLTGRTQFEEAGGRVVATSEFHYLEDARGRDVLVVGYGKSACDLAVPISDVASTTTVAARRLLWKMPRKVAGVLNYKYLILTRVGEALFPYFRPSLREKVLPGPGGRVGKAMLAGVKAIAVRQFRLRPLGLVPPGSFGEIARSTVSLVTEGFYERVADGRLRVVRDVRVEELTVRDGRPHARLSSGETLPADLIVCGTGFDQQVPFLAPEVVARLLDERGNFVLHRQILPPDVPALSFAGYRSSFFCPLGAEIGAVWTAAYLLGGLRPPPAARMRAEASEKLCWMEQFSAGKHARGASVVPFSMRDIDEVLADLQLDVGPVVKARQWLLPVDPSSYRGIGTALLTRHGL</sequence>
<dbReference type="Pfam" id="PF00743">
    <property type="entry name" value="FMO-like"/>
    <property type="match status" value="1"/>
</dbReference>
<keyword evidence="8" id="KW-1185">Reference proteome</keyword>
<evidence type="ECO:0000256" key="6">
    <source>
        <dbReference type="ARBA" id="ARBA00023002"/>
    </source>
</evidence>
<dbReference type="RefSeq" id="WP_231485870.1">
    <property type="nucleotide sequence ID" value="NZ_BAAAZO010000002.1"/>
</dbReference>
<dbReference type="EMBL" id="BAAAZO010000002">
    <property type="protein sequence ID" value="GAA3597749.1"/>
    <property type="molecule type" value="Genomic_DNA"/>
</dbReference>
<dbReference type="Gene3D" id="3.50.50.60">
    <property type="entry name" value="FAD/NAD(P)-binding domain"/>
    <property type="match status" value="2"/>
</dbReference>
<comment type="caution">
    <text evidence="7">The sequence shown here is derived from an EMBL/GenBank/DDBJ whole genome shotgun (WGS) entry which is preliminary data.</text>
</comment>
<dbReference type="PIRSF" id="PIRSF000332">
    <property type="entry name" value="FMO"/>
    <property type="match status" value="1"/>
</dbReference>
<organism evidence="7 8">
    <name type="scientific">Kineosporia mesophila</name>
    <dbReference type="NCBI Taxonomy" id="566012"/>
    <lineage>
        <taxon>Bacteria</taxon>
        <taxon>Bacillati</taxon>
        <taxon>Actinomycetota</taxon>
        <taxon>Actinomycetes</taxon>
        <taxon>Kineosporiales</taxon>
        <taxon>Kineosporiaceae</taxon>
        <taxon>Kineosporia</taxon>
    </lineage>
</organism>
<dbReference type="PANTHER" id="PTHR23023">
    <property type="entry name" value="DIMETHYLANILINE MONOOXYGENASE"/>
    <property type="match status" value="1"/>
</dbReference>
<keyword evidence="3" id="KW-0285">Flavoprotein</keyword>
<evidence type="ECO:0000256" key="4">
    <source>
        <dbReference type="ARBA" id="ARBA00022827"/>
    </source>
</evidence>
<evidence type="ECO:0000256" key="3">
    <source>
        <dbReference type="ARBA" id="ARBA00022630"/>
    </source>
</evidence>
<gene>
    <name evidence="7" type="ORF">GCM10022223_11170</name>
</gene>
<dbReference type="InterPro" id="IPR000960">
    <property type="entry name" value="Flavin_mOase"/>
</dbReference>
<dbReference type="Proteomes" id="UP001501074">
    <property type="component" value="Unassembled WGS sequence"/>
</dbReference>
<dbReference type="InterPro" id="IPR020946">
    <property type="entry name" value="Flavin_mOase-like"/>
</dbReference>
<name>A0ABP6Z4C8_9ACTN</name>
<evidence type="ECO:0000313" key="7">
    <source>
        <dbReference type="EMBL" id="GAA3597749.1"/>
    </source>
</evidence>
<evidence type="ECO:0000256" key="1">
    <source>
        <dbReference type="ARBA" id="ARBA00009183"/>
    </source>
</evidence>
<comment type="similarity">
    <text evidence="1">Belongs to the FMO family.</text>
</comment>
<comment type="similarity">
    <text evidence="2">Belongs to the FAD-binding monooxygenase family.</text>
</comment>
<dbReference type="PRINTS" id="PR00370">
    <property type="entry name" value="FMOXYGENASE"/>
</dbReference>
<evidence type="ECO:0000256" key="2">
    <source>
        <dbReference type="ARBA" id="ARBA00010139"/>
    </source>
</evidence>
<dbReference type="InterPro" id="IPR036188">
    <property type="entry name" value="FAD/NAD-bd_sf"/>
</dbReference>
<evidence type="ECO:0000256" key="5">
    <source>
        <dbReference type="ARBA" id="ARBA00022857"/>
    </source>
</evidence>
<keyword evidence="5" id="KW-0521">NADP</keyword>
<reference evidence="8" key="1">
    <citation type="journal article" date="2019" name="Int. J. Syst. Evol. Microbiol.">
        <title>The Global Catalogue of Microorganisms (GCM) 10K type strain sequencing project: providing services to taxonomists for standard genome sequencing and annotation.</title>
        <authorList>
            <consortium name="The Broad Institute Genomics Platform"/>
            <consortium name="The Broad Institute Genome Sequencing Center for Infectious Disease"/>
            <person name="Wu L."/>
            <person name="Ma J."/>
        </authorList>
    </citation>
    <scope>NUCLEOTIDE SEQUENCE [LARGE SCALE GENOMIC DNA]</scope>
    <source>
        <strain evidence="8">JCM 16902</strain>
    </source>
</reference>
<keyword evidence="6" id="KW-0560">Oxidoreductase</keyword>
<keyword evidence="4" id="KW-0274">FAD</keyword>
<accession>A0ABP6Z4C8</accession>